<keyword evidence="8" id="KW-1185">Reference proteome</keyword>
<feature type="transmembrane region" description="Helical" evidence="6">
    <location>
        <begin position="65"/>
        <end position="81"/>
    </location>
</feature>
<name>A0A8J8NJQ9_HALGN</name>
<evidence type="ECO:0000256" key="3">
    <source>
        <dbReference type="ARBA" id="ARBA00022692"/>
    </source>
</evidence>
<evidence type="ECO:0000313" key="7">
    <source>
        <dbReference type="EMBL" id="TNV75761.1"/>
    </source>
</evidence>
<evidence type="ECO:0000256" key="5">
    <source>
        <dbReference type="ARBA" id="ARBA00023136"/>
    </source>
</evidence>
<dbReference type="EMBL" id="RRYP01014882">
    <property type="protein sequence ID" value="TNV75761.1"/>
    <property type="molecule type" value="Genomic_DNA"/>
</dbReference>
<organism evidence="7 8">
    <name type="scientific">Halteria grandinella</name>
    <dbReference type="NCBI Taxonomy" id="5974"/>
    <lineage>
        <taxon>Eukaryota</taxon>
        <taxon>Sar</taxon>
        <taxon>Alveolata</taxon>
        <taxon>Ciliophora</taxon>
        <taxon>Intramacronucleata</taxon>
        <taxon>Spirotrichea</taxon>
        <taxon>Stichotrichia</taxon>
        <taxon>Sporadotrichida</taxon>
        <taxon>Halteriidae</taxon>
        <taxon>Halteria</taxon>
    </lineage>
</organism>
<keyword evidence="3 6" id="KW-0812">Transmembrane</keyword>
<evidence type="ECO:0000256" key="6">
    <source>
        <dbReference type="SAM" id="Phobius"/>
    </source>
</evidence>
<evidence type="ECO:0008006" key="9">
    <source>
        <dbReference type="Google" id="ProtNLM"/>
    </source>
</evidence>
<accession>A0A8J8NJQ9</accession>
<dbReference type="Proteomes" id="UP000785679">
    <property type="component" value="Unassembled WGS sequence"/>
</dbReference>
<comment type="caution">
    <text evidence="7">The sequence shown here is derived from an EMBL/GenBank/DDBJ whole genome shotgun (WGS) entry which is preliminary data.</text>
</comment>
<dbReference type="PANTHER" id="PTHR31885:SF6">
    <property type="entry name" value="GH04784P"/>
    <property type="match status" value="1"/>
</dbReference>
<dbReference type="InterPro" id="IPR012506">
    <property type="entry name" value="TMEM86B-like"/>
</dbReference>
<sequence length="223" mass="25275">MIKHSDLHKNSSVDGTFYKYLYYSVSALFVLLEAQNWVDFKLILLLKTLLMPCLALYAHSEGASRVLLAALGFACLGDFTLDYLRLDQQSEDMWFMSGMLSFLVMQFLYILLMRSNPIHRVIPKQVTIFYALFFFFGNATLGPHLGPLQIPVIFYSAALSYMAATSSGISIKAGLGGLIFWVSDFLIIFKQLGIEFDGRASLVYVTYIVAQWLIVDEMIKKKL</sequence>
<dbReference type="Pfam" id="PF07947">
    <property type="entry name" value="YhhN"/>
    <property type="match status" value="1"/>
</dbReference>
<feature type="transmembrane region" description="Helical" evidence="6">
    <location>
        <begin position="93"/>
        <end position="113"/>
    </location>
</feature>
<feature type="transmembrane region" description="Helical" evidence="6">
    <location>
        <begin position="42"/>
        <end position="58"/>
    </location>
</feature>
<comment type="similarity">
    <text evidence="2">Belongs to the TMEM86 family.</text>
</comment>
<evidence type="ECO:0000256" key="2">
    <source>
        <dbReference type="ARBA" id="ARBA00007375"/>
    </source>
</evidence>
<gene>
    <name evidence="7" type="ORF">FGO68_gene16142</name>
</gene>
<keyword evidence="5 6" id="KW-0472">Membrane</keyword>
<evidence type="ECO:0000256" key="1">
    <source>
        <dbReference type="ARBA" id="ARBA00004141"/>
    </source>
</evidence>
<keyword evidence="4 6" id="KW-1133">Transmembrane helix</keyword>
<protein>
    <recommendedName>
        <fullName evidence="9">Lysoplasmalogenase</fullName>
    </recommendedName>
</protein>
<proteinExistence type="inferred from homology"/>
<dbReference type="PANTHER" id="PTHR31885">
    <property type="entry name" value="GH04784P"/>
    <property type="match status" value="1"/>
</dbReference>
<feature type="transmembrane region" description="Helical" evidence="6">
    <location>
        <begin position="20"/>
        <end position="36"/>
    </location>
</feature>
<dbReference type="AlphaFoldDB" id="A0A8J8NJQ9"/>
<feature type="transmembrane region" description="Helical" evidence="6">
    <location>
        <begin position="125"/>
        <end position="142"/>
    </location>
</feature>
<evidence type="ECO:0000256" key="4">
    <source>
        <dbReference type="ARBA" id="ARBA00022989"/>
    </source>
</evidence>
<evidence type="ECO:0000313" key="8">
    <source>
        <dbReference type="Proteomes" id="UP000785679"/>
    </source>
</evidence>
<comment type="subcellular location">
    <subcellularLocation>
        <location evidence="1">Membrane</location>
        <topology evidence="1">Multi-pass membrane protein</topology>
    </subcellularLocation>
</comment>
<feature type="transmembrane region" description="Helical" evidence="6">
    <location>
        <begin position="171"/>
        <end position="189"/>
    </location>
</feature>
<dbReference type="GO" id="GO:0016020">
    <property type="term" value="C:membrane"/>
    <property type="evidence" value="ECO:0007669"/>
    <property type="project" value="UniProtKB-SubCell"/>
</dbReference>
<dbReference type="GO" id="GO:0016787">
    <property type="term" value="F:hydrolase activity"/>
    <property type="evidence" value="ECO:0007669"/>
    <property type="project" value="TreeGrafter"/>
</dbReference>
<reference evidence="7" key="1">
    <citation type="submission" date="2019-06" db="EMBL/GenBank/DDBJ databases">
        <authorList>
            <person name="Zheng W."/>
        </authorList>
    </citation>
    <scope>NUCLEOTIDE SEQUENCE</scope>
    <source>
        <strain evidence="7">QDHG01</strain>
    </source>
</reference>